<gene>
    <name evidence="4" type="ORF">CTI12_AA280890</name>
</gene>
<feature type="domain" description="Remorin C-terminal" evidence="3">
    <location>
        <begin position="93"/>
        <end position="148"/>
    </location>
</feature>
<evidence type="ECO:0000259" key="3">
    <source>
        <dbReference type="Pfam" id="PF03763"/>
    </source>
</evidence>
<reference evidence="4 5" key="1">
    <citation type="journal article" date="2018" name="Mol. Plant">
        <title>The genome of Artemisia annua provides insight into the evolution of Asteraceae family and artemisinin biosynthesis.</title>
        <authorList>
            <person name="Shen Q."/>
            <person name="Zhang L."/>
            <person name="Liao Z."/>
            <person name="Wang S."/>
            <person name="Yan T."/>
            <person name="Shi P."/>
            <person name="Liu M."/>
            <person name="Fu X."/>
            <person name="Pan Q."/>
            <person name="Wang Y."/>
            <person name="Lv Z."/>
            <person name="Lu X."/>
            <person name="Zhang F."/>
            <person name="Jiang W."/>
            <person name="Ma Y."/>
            <person name="Chen M."/>
            <person name="Hao X."/>
            <person name="Li L."/>
            <person name="Tang Y."/>
            <person name="Lv G."/>
            <person name="Zhou Y."/>
            <person name="Sun X."/>
            <person name="Brodelius P.E."/>
            <person name="Rose J.K.C."/>
            <person name="Tang K."/>
        </authorList>
    </citation>
    <scope>NUCLEOTIDE SEQUENCE [LARGE SCALE GENOMIC DNA]</scope>
    <source>
        <strain evidence="5">cv. Huhao1</strain>
        <tissue evidence="4">Leaf</tissue>
    </source>
</reference>
<dbReference type="OrthoDB" id="648416at2759"/>
<evidence type="ECO:0000256" key="1">
    <source>
        <dbReference type="ARBA" id="ARBA00005711"/>
    </source>
</evidence>
<organism evidence="4 5">
    <name type="scientific">Artemisia annua</name>
    <name type="common">Sweet wormwood</name>
    <dbReference type="NCBI Taxonomy" id="35608"/>
    <lineage>
        <taxon>Eukaryota</taxon>
        <taxon>Viridiplantae</taxon>
        <taxon>Streptophyta</taxon>
        <taxon>Embryophyta</taxon>
        <taxon>Tracheophyta</taxon>
        <taxon>Spermatophyta</taxon>
        <taxon>Magnoliopsida</taxon>
        <taxon>eudicotyledons</taxon>
        <taxon>Gunneridae</taxon>
        <taxon>Pentapetalae</taxon>
        <taxon>asterids</taxon>
        <taxon>campanulids</taxon>
        <taxon>Asterales</taxon>
        <taxon>Asteraceae</taxon>
        <taxon>Asteroideae</taxon>
        <taxon>Anthemideae</taxon>
        <taxon>Artemisiinae</taxon>
        <taxon>Artemisia</taxon>
    </lineage>
</organism>
<sequence>MIIEADWVYRTGCSRVFLRYLLILLSVLKLKAPYNRVSGMIPWFMWDRKPVSEMVDDWKRKALEVRSAYWEVSEMNKNLSNCNLTYSFFASYSKAKREEAKITTWENLHIGKAEASIQKVEMKVEKKRSSSMDKIINKVRSTQKKAQDTTPGFNGGDNQLIGILTMSESSSHPWVLQTPPDKNQTPLYSSQTIYYNIIQTPSKKQPKHPFTVEPNNPSQQPSNKFAATNSPLEQHPKFQIPPYTNKHPNTPLLQ</sequence>
<proteinExistence type="inferred from homology"/>
<evidence type="ECO:0000313" key="4">
    <source>
        <dbReference type="EMBL" id="PWA71211.1"/>
    </source>
</evidence>
<dbReference type="AlphaFoldDB" id="A0A2U1NCK7"/>
<comment type="similarity">
    <text evidence="1">Belongs to the remorin family.</text>
</comment>
<dbReference type="Proteomes" id="UP000245207">
    <property type="component" value="Unassembled WGS sequence"/>
</dbReference>
<dbReference type="InterPro" id="IPR005516">
    <property type="entry name" value="Remorin_C"/>
</dbReference>
<name>A0A2U1NCK7_ARTAN</name>
<dbReference type="EMBL" id="PKPP01003117">
    <property type="protein sequence ID" value="PWA71211.1"/>
    <property type="molecule type" value="Genomic_DNA"/>
</dbReference>
<accession>A0A2U1NCK7</accession>
<dbReference type="PANTHER" id="PTHR31471:SF13">
    <property type="entry name" value="REMORIN FAMILY PROTEIN"/>
    <property type="match status" value="1"/>
</dbReference>
<dbReference type="PANTHER" id="PTHR31471">
    <property type="entry name" value="OS02G0116800 PROTEIN"/>
    <property type="match status" value="1"/>
</dbReference>
<dbReference type="STRING" id="35608.A0A2U1NCK7"/>
<protein>
    <recommendedName>
        <fullName evidence="3">Remorin C-terminal domain-containing protein</fullName>
    </recommendedName>
</protein>
<feature type="compositionally biased region" description="Polar residues" evidence="2">
    <location>
        <begin position="213"/>
        <end position="232"/>
    </location>
</feature>
<feature type="region of interest" description="Disordered" evidence="2">
    <location>
        <begin position="203"/>
        <end position="254"/>
    </location>
</feature>
<evidence type="ECO:0000256" key="2">
    <source>
        <dbReference type="SAM" id="MobiDB-lite"/>
    </source>
</evidence>
<dbReference type="Pfam" id="PF03763">
    <property type="entry name" value="Remorin_C"/>
    <property type="match status" value="1"/>
</dbReference>
<evidence type="ECO:0000313" key="5">
    <source>
        <dbReference type="Proteomes" id="UP000245207"/>
    </source>
</evidence>
<keyword evidence="5" id="KW-1185">Reference proteome</keyword>
<comment type="caution">
    <text evidence="4">The sequence shown here is derived from an EMBL/GenBank/DDBJ whole genome shotgun (WGS) entry which is preliminary data.</text>
</comment>